<comment type="caution">
    <text evidence="1">The sequence shown here is derived from an EMBL/GenBank/DDBJ whole genome shotgun (WGS) entry which is preliminary data.</text>
</comment>
<organism evidence="1 2">
    <name type="scientific">Tenacibaculum polynesiense</name>
    <dbReference type="NCBI Taxonomy" id="3137857"/>
    <lineage>
        <taxon>Bacteria</taxon>
        <taxon>Pseudomonadati</taxon>
        <taxon>Bacteroidota</taxon>
        <taxon>Flavobacteriia</taxon>
        <taxon>Flavobacteriales</taxon>
        <taxon>Flavobacteriaceae</taxon>
        <taxon>Tenacibaculum</taxon>
    </lineage>
</organism>
<name>A0ABP1EY66_9FLAO</name>
<proteinExistence type="predicted"/>
<keyword evidence="2" id="KW-1185">Reference proteome</keyword>
<dbReference type="RefSeq" id="WP_348714323.1">
    <property type="nucleotide sequence ID" value="NZ_CAXJIO010000010.1"/>
</dbReference>
<reference evidence="1 2" key="1">
    <citation type="submission" date="2024-05" db="EMBL/GenBank/DDBJ databases">
        <authorList>
            <person name="Duchaud E."/>
        </authorList>
    </citation>
    <scope>NUCLEOTIDE SEQUENCE [LARGE SCALE GENOMIC DNA]</scope>
    <source>
        <strain evidence="1">Ena-SAMPLE-TAB-13-05-2024-13:56:06:370-140308</strain>
    </source>
</reference>
<evidence type="ECO:0000313" key="2">
    <source>
        <dbReference type="Proteomes" id="UP001497527"/>
    </source>
</evidence>
<evidence type="ECO:0000313" key="1">
    <source>
        <dbReference type="EMBL" id="CAL2102199.1"/>
    </source>
</evidence>
<sequence length="148" mass="17356">MKKEIQDDFISYITVNANHLVNNFNQALNNSLDYSVESLLVLDDEILNHLHNNQQVMNEQELTNIIHRIGCYIFEVARRNFGGKYDWHWSLNQPALITGYPSFEITILTFTKVKHRIIYGSKESIPSFFNIYMKKVKTAKKGEKFILK</sequence>
<dbReference type="Proteomes" id="UP001497527">
    <property type="component" value="Unassembled WGS sequence"/>
</dbReference>
<protein>
    <submittedName>
        <fullName evidence="1">Uncharacterized protein</fullName>
    </submittedName>
</protein>
<accession>A0ABP1EY66</accession>
<gene>
    <name evidence="1" type="ORF">T190423A01A_10762</name>
</gene>
<dbReference type="EMBL" id="CAXJIO010000010">
    <property type="protein sequence ID" value="CAL2102199.1"/>
    <property type="molecule type" value="Genomic_DNA"/>
</dbReference>